<dbReference type="PROSITE" id="PS51186">
    <property type="entry name" value="GNAT"/>
    <property type="match status" value="1"/>
</dbReference>
<gene>
    <name evidence="2" type="ORF">LZ480_12625</name>
</gene>
<organism evidence="2 3">
    <name type="scientific">Solibacillus palustris</name>
    <dbReference type="NCBI Taxonomy" id="2908203"/>
    <lineage>
        <taxon>Bacteria</taxon>
        <taxon>Bacillati</taxon>
        <taxon>Bacillota</taxon>
        <taxon>Bacilli</taxon>
        <taxon>Bacillales</taxon>
        <taxon>Caryophanaceae</taxon>
        <taxon>Solibacillus</taxon>
    </lineage>
</organism>
<evidence type="ECO:0000259" key="1">
    <source>
        <dbReference type="PROSITE" id="PS51186"/>
    </source>
</evidence>
<dbReference type="Proteomes" id="UP001316087">
    <property type="component" value="Unassembled WGS sequence"/>
</dbReference>
<protein>
    <submittedName>
        <fullName evidence="2">GNAT family N-acetyltransferase</fullName>
    </submittedName>
</protein>
<dbReference type="Pfam" id="PF00583">
    <property type="entry name" value="Acetyltransf_1"/>
    <property type="match status" value="1"/>
</dbReference>
<feature type="domain" description="N-acetyltransferase" evidence="1">
    <location>
        <begin position="9"/>
        <end position="175"/>
    </location>
</feature>
<sequence length="175" mass="20281">MMKKNNIQVSLRTGDLDDAEAVLEIQREVVSENEFMISVSEEFEETTEQQRSWIQKILENKRETIIVAEIKGKVIGLIVFRSKNNKRIAHTGYFTTMVKKDYRDMGIGKLLIKELLNWAEQNPFIEKVSLGVLSTNQRAIALYKSVGFVEEGRKIKEVKFSDDLYVDDILMYKLV</sequence>
<proteinExistence type="predicted"/>
<reference evidence="2 3" key="1">
    <citation type="submission" date="2022-03" db="EMBL/GenBank/DDBJ databases">
        <authorList>
            <person name="Jo J.-H."/>
            <person name="Im W.-T."/>
        </authorList>
    </citation>
    <scope>NUCLEOTIDE SEQUENCE [LARGE SCALE GENOMIC DNA]</scope>
    <source>
        <strain evidence="2 3">MA9</strain>
    </source>
</reference>
<accession>A0ABS9UFN4</accession>
<keyword evidence="3" id="KW-1185">Reference proteome</keyword>
<dbReference type="InterPro" id="IPR016181">
    <property type="entry name" value="Acyl_CoA_acyltransferase"/>
</dbReference>
<dbReference type="EMBL" id="JAKZFC010000004">
    <property type="protein sequence ID" value="MCH7322735.1"/>
    <property type="molecule type" value="Genomic_DNA"/>
</dbReference>
<dbReference type="PANTHER" id="PTHR43415">
    <property type="entry name" value="SPERMIDINE N(1)-ACETYLTRANSFERASE"/>
    <property type="match status" value="1"/>
</dbReference>
<dbReference type="PANTHER" id="PTHR43415:SF3">
    <property type="entry name" value="GNAT-FAMILY ACETYLTRANSFERASE"/>
    <property type="match status" value="1"/>
</dbReference>
<comment type="caution">
    <text evidence="2">The sequence shown here is derived from an EMBL/GenBank/DDBJ whole genome shotgun (WGS) entry which is preliminary data.</text>
</comment>
<dbReference type="CDD" id="cd04301">
    <property type="entry name" value="NAT_SF"/>
    <property type="match status" value="1"/>
</dbReference>
<name>A0ABS9UFN4_9BACL</name>
<evidence type="ECO:0000313" key="2">
    <source>
        <dbReference type="EMBL" id="MCH7322735.1"/>
    </source>
</evidence>
<dbReference type="SUPFAM" id="SSF55729">
    <property type="entry name" value="Acyl-CoA N-acyltransferases (Nat)"/>
    <property type="match status" value="1"/>
</dbReference>
<dbReference type="InterPro" id="IPR000182">
    <property type="entry name" value="GNAT_dom"/>
</dbReference>
<evidence type="ECO:0000313" key="3">
    <source>
        <dbReference type="Proteomes" id="UP001316087"/>
    </source>
</evidence>
<dbReference type="Gene3D" id="3.40.630.30">
    <property type="match status" value="1"/>
</dbReference>